<sequence>MNTPISFLDSYKKTISSYDEVINKSGEVKSYWATIFATLEAVGLDELGIRNEEIINKLKENGVTYNVYDSENELVRPWKLDPIPFVIHQSEWATIEKGLIQRANLLDLIYKDIYGEQLLIKNNIIPAELVFNNSGFLRPCFDIQHSEFHQLSLLACDIARGPDGKMWLLDNRVQSPSGSGYALENRIVMANVFPQLNKNIHRGKLGPYFIELQKTVGKLGNNAENPNVVFLSPGAGNETYFEHVYLSSYLGFKLVEGSDLLVREGYVWLKTIDQLERVDVIIKRIDDQWCDPLELNKNSLLGIPGLLQVMRLGNVAVINPPGISVLENHGLMAFIQNACKFLLKEPLIMNSTATWWCGQTKELTYVLNNLPKLIIKKTNRDLGFKSVYGRKLNKEQLKELKATILSNPKEYVAQEEVSLSTTPSLIDGKILPRLAVIRAFLISDGSNYKVMKGGLTRSSVVEDKFQISNQFGGISKDTWIISDNLEELEEPKEQQDDIIEIKKTNQISMSTALTSRNAENLFWVGRLSERTLVLTSFLKIIFNRLNENVSSHGKKQPEFLVVLLKAVTHLTQTYPGFVGEEGEEDEAAFEKPLAELIPLIKDAKKEGSLSYNVQSLLYTINHISEKWNNDTKGIIYLIEESLVSLKASDEQKISQTTHGLDKLYIRLMAFYGNTYETLPRENGFYLFEAGKNIERFLSLVSVIQTLFCFKRSEEVEQLLLESVLENHNLLAQYRSNYKSQLNLVTVLNMLFLEKNSPYTLAYILDTLAYNISNLPKKSELNQLSIAEKKVLEASTIIKLIDPEKLEQADENNFRETLDSTINTVSELISSVTSSLSSLYFNHSVMQLSFLATDKNNSDEI</sequence>
<name>A0A1H3AS76_9FLAO</name>
<dbReference type="Pfam" id="PF04168">
    <property type="entry name" value="Alpha-E"/>
    <property type="match status" value="1"/>
</dbReference>
<dbReference type="PANTHER" id="PTHR34595">
    <property type="entry name" value="BLR5612 PROTEIN"/>
    <property type="match status" value="1"/>
</dbReference>
<keyword evidence="4" id="KW-1185">Reference proteome</keyword>
<dbReference type="InterPro" id="IPR051680">
    <property type="entry name" value="ATP-dep_Glu-Cys_Ligase-2"/>
</dbReference>
<dbReference type="InterPro" id="IPR007296">
    <property type="entry name" value="DUF403"/>
</dbReference>
<dbReference type="AlphaFoldDB" id="A0A1H3AS76"/>
<dbReference type="InterPro" id="IPR025841">
    <property type="entry name" value="CP_ATPgrasp_2"/>
</dbReference>
<dbReference type="EMBL" id="FNMV01000009">
    <property type="protein sequence ID" value="SDX31984.1"/>
    <property type="molecule type" value="Genomic_DNA"/>
</dbReference>
<feature type="domain" description="DUF403" evidence="1">
    <location>
        <begin position="513"/>
        <end position="829"/>
    </location>
</feature>
<dbReference type="Gene3D" id="3.40.50.11290">
    <property type="match status" value="1"/>
</dbReference>
<reference evidence="4" key="1">
    <citation type="submission" date="2016-10" db="EMBL/GenBank/DDBJ databases">
        <authorList>
            <person name="Varghese N."/>
            <person name="Submissions S."/>
        </authorList>
    </citation>
    <scope>NUCLEOTIDE SEQUENCE [LARGE SCALE GENOMIC DNA]</scope>
    <source>
        <strain evidence="4">DSM 15718</strain>
    </source>
</reference>
<dbReference type="STRING" id="229203.SAMN05444338_10934"/>
<proteinExistence type="predicted"/>
<dbReference type="OrthoDB" id="9803842at2"/>
<organism evidence="3 4">
    <name type="scientific">Flavobacterium degerlachei</name>
    <dbReference type="NCBI Taxonomy" id="229203"/>
    <lineage>
        <taxon>Bacteria</taxon>
        <taxon>Pseudomonadati</taxon>
        <taxon>Bacteroidota</taxon>
        <taxon>Flavobacteriia</taxon>
        <taxon>Flavobacteriales</taxon>
        <taxon>Flavobacteriaceae</taxon>
        <taxon>Flavobacterium</taxon>
    </lineage>
</organism>
<evidence type="ECO:0000259" key="1">
    <source>
        <dbReference type="Pfam" id="PF04168"/>
    </source>
</evidence>
<dbReference type="Proteomes" id="UP000198569">
    <property type="component" value="Unassembled WGS sequence"/>
</dbReference>
<dbReference type="RefSeq" id="WP_091432660.1">
    <property type="nucleotide sequence ID" value="NZ_FNMV01000009.1"/>
</dbReference>
<accession>A0A1H3AS76</accession>
<dbReference type="Pfam" id="PF14403">
    <property type="entry name" value="CP_ATPgrasp_2"/>
    <property type="match status" value="1"/>
</dbReference>
<protein>
    <submittedName>
        <fullName evidence="3">Uncharacterized conserved protein, circularly permuted ATPgrasp superfamily</fullName>
    </submittedName>
</protein>
<feature type="domain" description="Circularly permuted ATP-grasp type 2" evidence="2">
    <location>
        <begin position="84"/>
        <end position="458"/>
    </location>
</feature>
<dbReference type="SUPFAM" id="SSF56059">
    <property type="entry name" value="Glutathione synthetase ATP-binding domain-like"/>
    <property type="match status" value="1"/>
</dbReference>
<evidence type="ECO:0000259" key="2">
    <source>
        <dbReference type="Pfam" id="PF14403"/>
    </source>
</evidence>
<dbReference type="Gene3D" id="3.30.1490.270">
    <property type="match status" value="1"/>
</dbReference>
<evidence type="ECO:0000313" key="3">
    <source>
        <dbReference type="EMBL" id="SDX31984.1"/>
    </source>
</evidence>
<gene>
    <name evidence="3" type="ORF">SAMN05444338_10934</name>
</gene>
<evidence type="ECO:0000313" key="4">
    <source>
        <dbReference type="Proteomes" id="UP000198569"/>
    </source>
</evidence>
<dbReference type="PANTHER" id="PTHR34595:SF2">
    <property type="entry name" value="BLR2978 PROTEIN"/>
    <property type="match status" value="1"/>
</dbReference>